<organism evidence="2 3">
    <name type="scientific">Mugilogobius chulae</name>
    <name type="common">yellowstripe goby</name>
    <dbReference type="NCBI Taxonomy" id="88201"/>
    <lineage>
        <taxon>Eukaryota</taxon>
        <taxon>Metazoa</taxon>
        <taxon>Chordata</taxon>
        <taxon>Craniata</taxon>
        <taxon>Vertebrata</taxon>
        <taxon>Euteleostomi</taxon>
        <taxon>Actinopterygii</taxon>
        <taxon>Neopterygii</taxon>
        <taxon>Teleostei</taxon>
        <taxon>Neoteleostei</taxon>
        <taxon>Acanthomorphata</taxon>
        <taxon>Gobiaria</taxon>
        <taxon>Gobiiformes</taxon>
        <taxon>Gobioidei</taxon>
        <taxon>Gobiidae</taxon>
        <taxon>Gobionellinae</taxon>
        <taxon>Mugilogobius</taxon>
    </lineage>
</organism>
<keyword evidence="3" id="KW-1185">Reference proteome</keyword>
<feature type="region of interest" description="Disordered" evidence="1">
    <location>
        <begin position="19"/>
        <end position="72"/>
    </location>
</feature>
<reference evidence="3" key="1">
    <citation type="submission" date="2024-04" db="EMBL/GenBank/DDBJ databases">
        <title>Salinicola lusitanus LLJ914,a marine bacterium isolated from the Okinawa Trough.</title>
        <authorList>
            <person name="Li J."/>
        </authorList>
    </citation>
    <scope>NUCLEOTIDE SEQUENCE [LARGE SCALE GENOMIC DNA]</scope>
</reference>
<feature type="compositionally biased region" description="Basic and acidic residues" evidence="1">
    <location>
        <begin position="60"/>
        <end position="72"/>
    </location>
</feature>
<evidence type="ECO:0000256" key="1">
    <source>
        <dbReference type="SAM" id="MobiDB-lite"/>
    </source>
</evidence>
<sequence>MSSLVLELKEERRRSQCLERAFDKIKKSTRPESDARESENQEEKAERRHGSEGKAGGSDSGKDQFESGEQEKLMSSLVLQLEEERRRSQCLERAFDKINVEHCNFQKATQENQRVMEEKQKDVMALKEKLEEVRKEREDELQSQIARKERLISESQDNLSKERRRTRGCRRRWRRKAARK</sequence>
<accession>A0AAW0N929</accession>
<name>A0AAW0N929_9GOBI</name>
<evidence type="ECO:0000313" key="3">
    <source>
        <dbReference type="Proteomes" id="UP001460270"/>
    </source>
</evidence>
<evidence type="ECO:0000313" key="2">
    <source>
        <dbReference type="EMBL" id="KAK7891590.1"/>
    </source>
</evidence>
<dbReference type="EMBL" id="JBBPFD010000017">
    <property type="protein sequence ID" value="KAK7891590.1"/>
    <property type="molecule type" value="Genomic_DNA"/>
</dbReference>
<proteinExistence type="predicted"/>
<feature type="compositionally biased region" description="Basic residues" evidence="1">
    <location>
        <begin position="162"/>
        <end position="180"/>
    </location>
</feature>
<feature type="compositionally biased region" description="Basic and acidic residues" evidence="1">
    <location>
        <begin position="19"/>
        <end position="52"/>
    </location>
</feature>
<feature type="region of interest" description="Disordered" evidence="1">
    <location>
        <begin position="150"/>
        <end position="180"/>
    </location>
</feature>
<comment type="caution">
    <text evidence="2">The sequence shown here is derived from an EMBL/GenBank/DDBJ whole genome shotgun (WGS) entry which is preliminary data.</text>
</comment>
<gene>
    <name evidence="2" type="ORF">WMY93_023553</name>
</gene>
<protein>
    <submittedName>
        <fullName evidence="2">Uncharacterized protein</fullName>
    </submittedName>
</protein>
<dbReference type="AlphaFoldDB" id="A0AAW0N929"/>
<dbReference type="Proteomes" id="UP001460270">
    <property type="component" value="Unassembled WGS sequence"/>
</dbReference>